<dbReference type="Ensembl" id="ENSNFUT00015027223.1">
    <property type="protein sequence ID" value="ENSNFUP00015026048.1"/>
    <property type="gene ID" value="ENSNFUG00015012620.1"/>
</dbReference>
<dbReference type="Proteomes" id="UP000694548">
    <property type="component" value="Chromosome sgr10"/>
</dbReference>
<accession>A0A8C6LXK7</accession>
<proteinExistence type="predicted"/>
<dbReference type="AlphaFoldDB" id="A0A8C6LXK7"/>
<evidence type="ECO:0000313" key="2">
    <source>
        <dbReference type="Proteomes" id="UP000694548"/>
    </source>
</evidence>
<organism evidence="1 2">
    <name type="scientific">Nothobranchius furzeri</name>
    <name type="common">Turquoise killifish</name>
    <dbReference type="NCBI Taxonomy" id="105023"/>
    <lineage>
        <taxon>Eukaryota</taxon>
        <taxon>Metazoa</taxon>
        <taxon>Chordata</taxon>
        <taxon>Craniata</taxon>
        <taxon>Vertebrata</taxon>
        <taxon>Euteleostomi</taxon>
        <taxon>Actinopterygii</taxon>
        <taxon>Neopterygii</taxon>
        <taxon>Teleostei</taxon>
        <taxon>Neoteleostei</taxon>
        <taxon>Acanthomorphata</taxon>
        <taxon>Ovalentaria</taxon>
        <taxon>Atherinomorphae</taxon>
        <taxon>Cyprinodontiformes</taxon>
        <taxon>Nothobranchiidae</taxon>
        <taxon>Nothobranchius</taxon>
    </lineage>
</organism>
<evidence type="ECO:0000313" key="1">
    <source>
        <dbReference type="Ensembl" id="ENSNFUP00015026048.1"/>
    </source>
</evidence>
<reference evidence="1" key="2">
    <citation type="submission" date="2025-08" db="UniProtKB">
        <authorList>
            <consortium name="Ensembl"/>
        </authorList>
    </citation>
    <scope>IDENTIFICATION</scope>
</reference>
<reference evidence="1" key="3">
    <citation type="submission" date="2025-09" db="UniProtKB">
        <authorList>
            <consortium name="Ensembl"/>
        </authorList>
    </citation>
    <scope>IDENTIFICATION</scope>
</reference>
<dbReference type="GeneTree" id="ENSGT01010000223242"/>
<name>A0A8C6LXK7_NOTFU</name>
<protein>
    <submittedName>
        <fullName evidence="1">Uncharacterized protein</fullName>
    </submittedName>
</protein>
<sequence length="172" mass="18635">PLGKGGTPAGTAATPCGLWLARLALPGSGFGHVIAPLWLIEMQLLLSICENSQVRHRPLLAKIGGNRASCPINLEFTTLCALGHSRLGPLSCHTNSFAICLAVCLSAVRPFHIQISFSAFHIISKHASCMRPFQRASGKENRFLYSDSSCMKSHTKMLPLNNTKNNNLKLVE</sequence>
<reference evidence="1" key="1">
    <citation type="submission" date="2014-08" db="EMBL/GenBank/DDBJ databases">
        <authorList>
            <person name="Senf B."/>
            <person name="Petzold A."/>
            <person name="Downie B.R."/>
            <person name="Koch P."/>
            <person name="Platzer M."/>
        </authorList>
    </citation>
    <scope>NUCLEOTIDE SEQUENCE [LARGE SCALE GENOMIC DNA]</scope>
    <source>
        <strain evidence="1">GRZ</strain>
    </source>
</reference>
<keyword evidence="2" id="KW-1185">Reference proteome</keyword>